<evidence type="ECO:0000256" key="3">
    <source>
        <dbReference type="ARBA" id="ARBA00022448"/>
    </source>
</evidence>
<accession>A0A2A9NIE9</accession>
<dbReference type="InterPro" id="IPR002523">
    <property type="entry name" value="MgTranspt_CorA/ZnTranspt_ZntB"/>
</dbReference>
<feature type="transmembrane region" description="Helical" evidence="9">
    <location>
        <begin position="473"/>
        <end position="495"/>
    </location>
</feature>
<evidence type="ECO:0000256" key="8">
    <source>
        <dbReference type="SAM" id="MobiDB-lite"/>
    </source>
</evidence>
<feature type="region of interest" description="Disordered" evidence="8">
    <location>
        <begin position="16"/>
        <end position="35"/>
    </location>
</feature>
<gene>
    <name evidence="10" type="ORF">AMATHDRAFT_181098</name>
</gene>
<dbReference type="SUPFAM" id="SSF144083">
    <property type="entry name" value="Magnesium transport protein CorA, transmembrane region"/>
    <property type="match status" value="1"/>
</dbReference>
<keyword evidence="5 9" id="KW-0812">Transmembrane</keyword>
<evidence type="ECO:0000256" key="1">
    <source>
        <dbReference type="ARBA" id="ARBA00004651"/>
    </source>
</evidence>
<dbReference type="PANTHER" id="PTHR46494">
    <property type="entry name" value="CORA FAMILY METAL ION TRANSPORTER (EUROFUNG)"/>
    <property type="match status" value="1"/>
</dbReference>
<protein>
    <submittedName>
        <fullName evidence="10">Uncharacterized protein</fullName>
    </submittedName>
</protein>
<dbReference type="GO" id="GO:0015087">
    <property type="term" value="F:cobalt ion transmembrane transporter activity"/>
    <property type="evidence" value="ECO:0007669"/>
    <property type="project" value="TreeGrafter"/>
</dbReference>
<dbReference type="GO" id="GO:0000287">
    <property type="term" value="F:magnesium ion binding"/>
    <property type="evidence" value="ECO:0007669"/>
    <property type="project" value="TreeGrafter"/>
</dbReference>
<organism evidence="10 11">
    <name type="scientific">Amanita thiersii Skay4041</name>
    <dbReference type="NCBI Taxonomy" id="703135"/>
    <lineage>
        <taxon>Eukaryota</taxon>
        <taxon>Fungi</taxon>
        <taxon>Dikarya</taxon>
        <taxon>Basidiomycota</taxon>
        <taxon>Agaricomycotina</taxon>
        <taxon>Agaricomycetes</taxon>
        <taxon>Agaricomycetidae</taxon>
        <taxon>Agaricales</taxon>
        <taxon>Pluteineae</taxon>
        <taxon>Amanitaceae</taxon>
        <taxon>Amanita</taxon>
    </lineage>
</organism>
<dbReference type="GO" id="GO:0015095">
    <property type="term" value="F:magnesium ion transmembrane transporter activity"/>
    <property type="evidence" value="ECO:0007669"/>
    <property type="project" value="TreeGrafter"/>
</dbReference>
<dbReference type="OrthoDB" id="3231000at2759"/>
<keyword evidence="3" id="KW-0813">Transport</keyword>
<keyword evidence="11" id="KW-1185">Reference proteome</keyword>
<keyword evidence="6 9" id="KW-1133">Transmembrane helix</keyword>
<evidence type="ECO:0000313" key="11">
    <source>
        <dbReference type="Proteomes" id="UP000242287"/>
    </source>
</evidence>
<evidence type="ECO:0000256" key="6">
    <source>
        <dbReference type="ARBA" id="ARBA00022989"/>
    </source>
</evidence>
<dbReference type="SUPFAM" id="SSF143865">
    <property type="entry name" value="CorA soluble domain-like"/>
    <property type="match status" value="1"/>
</dbReference>
<dbReference type="PANTHER" id="PTHR46494:SF1">
    <property type="entry name" value="CORA FAMILY METAL ION TRANSPORTER (EUROFUNG)"/>
    <property type="match status" value="1"/>
</dbReference>
<evidence type="ECO:0000256" key="5">
    <source>
        <dbReference type="ARBA" id="ARBA00022692"/>
    </source>
</evidence>
<comment type="similarity">
    <text evidence="2">Belongs to the CorA metal ion transporter (MIT) (TC 1.A.35) family.</text>
</comment>
<dbReference type="Gene3D" id="1.20.58.340">
    <property type="entry name" value="Magnesium transport protein CorA, transmembrane region"/>
    <property type="match status" value="1"/>
</dbReference>
<dbReference type="Pfam" id="PF01544">
    <property type="entry name" value="CorA"/>
    <property type="match status" value="1"/>
</dbReference>
<dbReference type="Proteomes" id="UP000242287">
    <property type="component" value="Unassembled WGS sequence"/>
</dbReference>
<comment type="subcellular location">
    <subcellularLocation>
        <location evidence="1">Cell membrane</location>
        <topology evidence="1">Multi-pass membrane protein</topology>
    </subcellularLocation>
</comment>
<proteinExistence type="inferred from homology"/>
<evidence type="ECO:0000256" key="9">
    <source>
        <dbReference type="SAM" id="Phobius"/>
    </source>
</evidence>
<evidence type="ECO:0000313" key="10">
    <source>
        <dbReference type="EMBL" id="PFH48071.1"/>
    </source>
</evidence>
<reference evidence="10 11" key="1">
    <citation type="submission" date="2014-02" db="EMBL/GenBank/DDBJ databases">
        <title>Transposable element dynamics among asymbiotic and ectomycorrhizal Amanita fungi.</title>
        <authorList>
            <consortium name="DOE Joint Genome Institute"/>
            <person name="Hess J."/>
            <person name="Skrede I."/>
            <person name="Wolfe B."/>
            <person name="LaButti K."/>
            <person name="Ohm R.A."/>
            <person name="Grigoriev I.V."/>
            <person name="Pringle A."/>
        </authorList>
    </citation>
    <scope>NUCLEOTIDE SEQUENCE [LARGE SCALE GENOMIC DNA]</scope>
    <source>
        <strain evidence="10 11">SKay4041</strain>
    </source>
</reference>
<dbReference type="GO" id="GO:0005886">
    <property type="term" value="C:plasma membrane"/>
    <property type="evidence" value="ECO:0007669"/>
    <property type="project" value="UniProtKB-SubCell"/>
</dbReference>
<dbReference type="STRING" id="703135.A0A2A9NIE9"/>
<evidence type="ECO:0000256" key="2">
    <source>
        <dbReference type="ARBA" id="ARBA00009765"/>
    </source>
</evidence>
<dbReference type="EMBL" id="KZ302078">
    <property type="protein sequence ID" value="PFH48071.1"/>
    <property type="molecule type" value="Genomic_DNA"/>
</dbReference>
<evidence type="ECO:0000256" key="4">
    <source>
        <dbReference type="ARBA" id="ARBA00022475"/>
    </source>
</evidence>
<dbReference type="GO" id="GO:0050897">
    <property type="term" value="F:cobalt ion binding"/>
    <property type="evidence" value="ECO:0007669"/>
    <property type="project" value="TreeGrafter"/>
</dbReference>
<dbReference type="AlphaFoldDB" id="A0A2A9NIE9"/>
<evidence type="ECO:0000256" key="7">
    <source>
        <dbReference type="ARBA" id="ARBA00023136"/>
    </source>
</evidence>
<dbReference type="InterPro" id="IPR045861">
    <property type="entry name" value="CorA_cytoplasmic_dom"/>
</dbReference>
<name>A0A2A9NIE9_9AGAR</name>
<dbReference type="InterPro" id="IPR045863">
    <property type="entry name" value="CorA_TM1_TM2"/>
</dbReference>
<keyword evidence="4" id="KW-1003">Cell membrane</keyword>
<keyword evidence="7 9" id="KW-0472">Membrane</keyword>
<sequence>MPSLLLPLFQRTIVTPRPHENNESEISSPSIPQLGIPKPRYRHATPSGPWPFLDLGDLVPDELTDANDSPKDNKCKHALRWKECDICWDEYPQSLYPNWTQFQQEKSRIYDVTKRNHRCTLHHVEMALDDESRLFSMPVDIVVDVGNRNRSWALLRQLREKRVRMRAIFVDSISGPALKMLGTLYNIEPFFFSSSLGWTPSRYRESYDPIKKRDHITLTLRFIRKLSNTTASGESACSNLKPPCPKNEKQIIDVHEPLVLSTYTLHPDLLSLHMLRSETETVIISYHAHDTYGSTSAQQLCHRLRQVGRSVYWNKMLGKTNDPTFVLISILWYALYAWDEALESLYSHICKLETKAMGLESIEFTRELHIIRAHLLHYASLLLDFKKAVKFIEETPNPVMDYDHNEDLKATLHKECKYLLTEIGRLEEAREMQDQRLKNVMNLCVSQMSIGDSKQMHSLTKATLRDSAAIKQISYLTMVFLPASFTAAIFGMNVMEINPDGHGSLRQFFAAALPLTVVTVWIIGAMQLPNEIQRPSDLRHVNAPYEDDNTYRWSRLWWPVILVQTRLADRIENQRLRGLTESNRDQT</sequence>
<feature type="transmembrane region" description="Helical" evidence="9">
    <location>
        <begin position="507"/>
        <end position="528"/>
    </location>
</feature>